<dbReference type="GO" id="GO:0051301">
    <property type="term" value="P:cell division"/>
    <property type="evidence" value="ECO:0007669"/>
    <property type="project" value="UniProtKB-KW"/>
</dbReference>
<feature type="transmembrane region" description="Helical" evidence="6">
    <location>
        <begin position="20"/>
        <end position="41"/>
    </location>
</feature>
<evidence type="ECO:0000313" key="8">
    <source>
        <dbReference type="Proteomes" id="UP000784435"/>
    </source>
</evidence>
<evidence type="ECO:0008006" key="9">
    <source>
        <dbReference type="Google" id="ProtNLM"/>
    </source>
</evidence>
<protein>
    <recommendedName>
        <fullName evidence="9">Cell division protein FtsQ</fullName>
    </recommendedName>
</protein>
<evidence type="ECO:0000256" key="5">
    <source>
        <dbReference type="ARBA" id="ARBA00023306"/>
    </source>
</evidence>
<keyword evidence="2" id="KW-0132">Cell division</keyword>
<keyword evidence="1" id="KW-1003">Cell membrane</keyword>
<reference evidence="7" key="1">
    <citation type="journal article" date="2021" name="PeerJ">
        <title>Extensive microbial diversity within the chicken gut microbiome revealed by metagenomics and culture.</title>
        <authorList>
            <person name="Gilroy R."/>
            <person name="Ravi A."/>
            <person name="Getino M."/>
            <person name="Pursley I."/>
            <person name="Horton D.L."/>
            <person name="Alikhan N.F."/>
            <person name="Baker D."/>
            <person name="Gharbi K."/>
            <person name="Hall N."/>
            <person name="Watson M."/>
            <person name="Adriaenssens E.M."/>
            <person name="Foster-Nyarko E."/>
            <person name="Jarju S."/>
            <person name="Secka A."/>
            <person name="Antonio M."/>
            <person name="Oren A."/>
            <person name="Chaudhuri R.R."/>
            <person name="La Ragione R."/>
            <person name="Hildebrand F."/>
            <person name="Pallen M.J."/>
        </authorList>
    </citation>
    <scope>NUCLEOTIDE SEQUENCE</scope>
    <source>
        <strain evidence="7">ChiGjej5B5-7349</strain>
    </source>
</reference>
<keyword evidence="6" id="KW-0472">Membrane</keyword>
<evidence type="ECO:0000256" key="2">
    <source>
        <dbReference type="ARBA" id="ARBA00022618"/>
    </source>
</evidence>
<evidence type="ECO:0000313" key="7">
    <source>
        <dbReference type="EMBL" id="HJG79661.1"/>
    </source>
</evidence>
<keyword evidence="3 6" id="KW-0812">Transmembrane</keyword>
<proteinExistence type="predicted"/>
<dbReference type="InterPro" id="IPR050487">
    <property type="entry name" value="FtsQ_DivIB"/>
</dbReference>
<evidence type="ECO:0000256" key="6">
    <source>
        <dbReference type="SAM" id="Phobius"/>
    </source>
</evidence>
<dbReference type="EMBL" id="DYUK01000092">
    <property type="protein sequence ID" value="HJG79661.1"/>
    <property type="molecule type" value="Genomic_DNA"/>
</dbReference>
<accession>A0A921SN99</accession>
<evidence type="ECO:0000256" key="4">
    <source>
        <dbReference type="ARBA" id="ARBA00022989"/>
    </source>
</evidence>
<evidence type="ECO:0000256" key="1">
    <source>
        <dbReference type="ARBA" id="ARBA00022475"/>
    </source>
</evidence>
<name>A0A921SN99_9MICO</name>
<comment type="caution">
    <text evidence="7">The sequence shown here is derived from an EMBL/GenBank/DDBJ whole genome shotgun (WGS) entry which is preliminary data.</text>
</comment>
<dbReference type="AlphaFoldDB" id="A0A921SN99"/>
<dbReference type="PANTHER" id="PTHR37820:SF1">
    <property type="entry name" value="CELL DIVISION PROTEIN FTSQ"/>
    <property type="match status" value="1"/>
</dbReference>
<gene>
    <name evidence="7" type="ORF">K8V08_04530</name>
</gene>
<sequence>MSGGDDLRDLRRSRLRARAVRWATVLGIVGALVAIAAVAWFSPLLEVDEVTVTGGELVDRDALRADAEEQVLGVPLPQVRRESLSTRLEEEHSAAESIAVEYAGPRALRIEVVDRTPVIAIVDGATATRFDGGGVRIDEVPADGLELPVLRADEGVDASAAARDGAALLTQIDGAIPVPVEELRATADGEFEMRVRTDDGDARIVFGSAEDGARKARIAAILLEEGNETVDVSVPDVPVAG</sequence>
<dbReference type="PANTHER" id="PTHR37820">
    <property type="entry name" value="CELL DIVISION PROTEIN DIVIB"/>
    <property type="match status" value="1"/>
</dbReference>
<evidence type="ECO:0000256" key="3">
    <source>
        <dbReference type="ARBA" id="ARBA00022692"/>
    </source>
</evidence>
<organism evidence="7 8">
    <name type="scientific">Brevibacterium senegalense</name>
    <dbReference type="NCBI Taxonomy" id="1033736"/>
    <lineage>
        <taxon>Bacteria</taxon>
        <taxon>Bacillati</taxon>
        <taxon>Actinomycetota</taxon>
        <taxon>Actinomycetes</taxon>
        <taxon>Micrococcales</taxon>
        <taxon>Brevibacteriaceae</taxon>
        <taxon>Brevibacterium</taxon>
    </lineage>
</organism>
<dbReference type="Proteomes" id="UP000784435">
    <property type="component" value="Unassembled WGS sequence"/>
</dbReference>
<dbReference type="GO" id="GO:0005886">
    <property type="term" value="C:plasma membrane"/>
    <property type="evidence" value="ECO:0007669"/>
    <property type="project" value="TreeGrafter"/>
</dbReference>
<keyword evidence="4 6" id="KW-1133">Transmembrane helix</keyword>
<keyword evidence="5" id="KW-0131">Cell cycle</keyword>
<reference evidence="7" key="2">
    <citation type="submission" date="2021-09" db="EMBL/GenBank/DDBJ databases">
        <authorList>
            <person name="Gilroy R."/>
        </authorList>
    </citation>
    <scope>NUCLEOTIDE SEQUENCE</scope>
    <source>
        <strain evidence="7">ChiGjej5B5-7349</strain>
    </source>
</reference>